<dbReference type="InterPro" id="IPR025736">
    <property type="entry name" value="PucR_C-HTH_dom"/>
</dbReference>
<dbReference type="Proteomes" id="UP000306628">
    <property type="component" value="Unassembled WGS sequence"/>
</dbReference>
<comment type="caution">
    <text evidence="4">The sequence shown here is derived from an EMBL/GenBank/DDBJ whole genome shotgun (WGS) entry which is preliminary data.</text>
</comment>
<reference evidence="4 5" key="1">
    <citation type="submission" date="2019-05" db="EMBL/GenBank/DDBJ databases">
        <title>Draft genome sequence of Nonomuraea zeae DSM 100528.</title>
        <authorList>
            <person name="Saricaoglu S."/>
            <person name="Isik K."/>
        </authorList>
    </citation>
    <scope>NUCLEOTIDE SEQUENCE [LARGE SCALE GENOMIC DNA]</scope>
    <source>
        <strain evidence="4 5">DSM 100528</strain>
    </source>
</reference>
<keyword evidence="5" id="KW-1185">Reference proteome</keyword>
<dbReference type="InterPro" id="IPR042070">
    <property type="entry name" value="PucR_C-HTH_sf"/>
</dbReference>
<name>A0A5S4G446_9ACTN</name>
<dbReference type="Pfam" id="PF17853">
    <property type="entry name" value="GGDEF_2"/>
    <property type="match status" value="1"/>
</dbReference>
<evidence type="ECO:0000256" key="1">
    <source>
        <dbReference type="ARBA" id="ARBA00006754"/>
    </source>
</evidence>
<dbReference type="InterPro" id="IPR051448">
    <property type="entry name" value="CdaR-like_regulators"/>
</dbReference>
<evidence type="ECO:0000313" key="4">
    <source>
        <dbReference type="EMBL" id="TMR27783.1"/>
    </source>
</evidence>
<accession>A0A5S4G446</accession>
<sequence length="554" mass="59872">MNPKQLTSSSRRDVTMARVLRHLGTTLLDVAVGDPLSVGTVHGVVIYDPLDPPPMPKRAIVLGVGVAGDKTVAKVLHAIREHEPAGLIIRSSDQIGEKTRLALKGTDTVLLGLTRGASWSQLAALLRTLLAEGDIGGHDRDEEAAIGAGDLFALANAVSSMVGAPITIEDREFRVVAFSGHQDEADDARIATVLDRQVPSRFTEAMTAKGVFQRLYEGHGPIYVDPATLPGRDLRLPRVAIAIRAGDELIGSMWAVVKGPFSLEREQAFADAANLVALHMLRMRAGADAKRRLHADLVSTVLEGGTSALEAADKLGLRRNAATVLALQLADPPLAAGPSMLAAGERKLQRVADALSLHLTALHTGSAVVVLGRIVYAIVPTPRGHGTPEDFVRTAEQFLERLGDRPSAKIGVGRVVETVYELPDSKRDAERVLRVLRSTPVKRRAACLRDVHLQALLIELVPSLKGDSWIPSVPVMRLVEYDAQHDAQLTETLTAWLDSFGDVVSAAQAIHVHPNTFRYRLRRIREVSGIDMDNAEARFAAMLHLRLRAISDAH</sequence>
<feature type="domain" description="CdaR GGDEF-like" evidence="3">
    <location>
        <begin position="309"/>
        <end position="435"/>
    </location>
</feature>
<dbReference type="Gene3D" id="1.10.10.2840">
    <property type="entry name" value="PucR C-terminal helix-turn-helix domain"/>
    <property type="match status" value="1"/>
</dbReference>
<dbReference type="PANTHER" id="PTHR33744:SF17">
    <property type="entry name" value="CONSERVED PROTEIN"/>
    <property type="match status" value="1"/>
</dbReference>
<evidence type="ECO:0000313" key="5">
    <source>
        <dbReference type="Proteomes" id="UP000306628"/>
    </source>
</evidence>
<gene>
    <name evidence="4" type="ORF">ETD85_38000</name>
</gene>
<proteinExistence type="inferred from homology"/>
<evidence type="ECO:0000259" key="3">
    <source>
        <dbReference type="Pfam" id="PF17853"/>
    </source>
</evidence>
<dbReference type="InterPro" id="IPR041522">
    <property type="entry name" value="CdaR_GGDEF"/>
</dbReference>
<dbReference type="AlphaFoldDB" id="A0A5S4G446"/>
<dbReference type="EMBL" id="VCKX01000159">
    <property type="protein sequence ID" value="TMR27783.1"/>
    <property type="molecule type" value="Genomic_DNA"/>
</dbReference>
<dbReference type="Pfam" id="PF13556">
    <property type="entry name" value="HTH_30"/>
    <property type="match status" value="1"/>
</dbReference>
<organism evidence="4 5">
    <name type="scientific">Nonomuraea zeae</name>
    <dbReference type="NCBI Taxonomy" id="1642303"/>
    <lineage>
        <taxon>Bacteria</taxon>
        <taxon>Bacillati</taxon>
        <taxon>Actinomycetota</taxon>
        <taxon>Actinomycetes</taxon>
        <taxon>Streptosporangiales</taxon>
        <taxon>Streptosporangiaceae</taxon>
        <taxon>Nonomuraea</taxon>
    </lineage>
</organism>
<dbReference type="PANTHER" id="PTHR33744">
    <property type="entry name" value="CARBOHYDRATE DIACID REGULATOR"/>
    <property type="match status" value="1"/>
</dbReference>
<feature type="domain" description="PucR C-terminal helix-turn-helix" evidence="2">
    <location>
        <begin position="489"/>
        <end position="546"/>
    </location>
</feature>
<comment type="similarity">
    <text evidence="1">Belongs to the CdaR family.</text>
</comment>
<protein>
    <submittedName>
        <fullName evidence="4">PucR family transcriptional regulator</fullName>
    </submittedName>
</protein>
<evidence type="ECO:0000259" key="2">
    <source>
        <dbReference type="Pfam" id="PF13556"/>
    </source>
</evidence>
<dbReference type="OrthoDB" id="3190266at2"/>